<feature type="compositionally biased region" description="Polar residues" evidence="1">
    <location>
        <begin position="130"/>
        <end position="142"/>
    </location>
</feature>
<organism evidence="2 3">
    <name type="scientific">Olea europaea subsp. europaea</name>
    <dbReference type="NCBI Taxonomy" id="158383"/>
    <lineage>
        <taxon>Eukaryota</taxon>
        <taxon>Viridiplantae</taxon>
        <taxon>Streptophyta</taxon>
        <taxon>Embryophyta</taxon>
        <taxon>Tracheophyta</taxon>
        <taxon>Spermatophyta</taxon>
        <taxon>Magnoliopsida</taxon>
        <taxon>eudicotyledons</taxon>
        <taxon>Gunneridae</taxon>
        <taxon>Pentapetalae</taxon>
        <taxon>asterids</taxon>
        <taxon>lamiids</taxon>
        <taxon>Lamiales</taxon>
        <taxon>Oleaceae</taxon>
        <taxon>Oleeae</taxon>
        <taxon>Olea</taxon>
    </lineage>
</organism>
<dbReference type="EMBL" id="CACTIH010005561">
    <property type="protein sequence ID" value="CAA2997621.1"/>
    <property type="molecule type" value="Genomic_DNA"/>
</dbReference>
<proteinExistence type="predicted"/>
<evidence type="ECO:0000256" key="1">
    <source>
        <dbReference type="SAM" id="MobiDB-lite"/>
    </source>
</evidence>
<dbReference type="PANTHER" id="PTHR22715:SF1">
    <property type="entry name" value="DNA BINDING PROTEIN"/>
    <property type="match status" value="1"/>
</dbReference>
<dbReference type="AlphaFoldDB" id="A0A8S0SYB8"/>
<dbReference type="InterPro" id="IPR036322">
    <property type="entry name" value="WD40_repeat_dom_sf"/>
</dbReference>
<accession>A0A8S0SYB8</accession>
<name>A0A8S0SYB8_OLEEU</name>
<comment type="caution">
    <text evidence="2">The sequence shown here is derived from an EMBL/GenBank/DDBJ whole genome shotgun (WGS) entry which is preliminary data.</text>
</comment>
<evidence type="ECO:0000313" key="2">
    <source>
        <dbReference type="EMBL" id="CAA2997621.1"/>
    </source>
</evidence>
<evidence type="ECO:0000313" key="3">
    <source>
        <dbReference type="Proteomes" id="UP000594638"/>
    </source>
</evidence>
<dbReference type="GO" id="GO:0051726">
    <property type="term" value="P:regulation of cell cycle"/>
    <property type="evidence" value="ECO:0007669"/>
    <property type="project" value="TreeGrafter"/>
</dbReference>
<dbReference type="OrthoDB" id="1928087at2759"/>
<reference evidence="2 3" key="1">
    <citation type="submission" date="2019-12" db="EMBL/GenBank/DDBJ databases">
        <authorList>
            <person name="Alioto T."/>
            <person name="Alioto T."/>
            <person name="Gomez Garrido J."/>
        </authorList>
    </citation>
    <scope>NUCLEOTIDE SEQUENCE [LARGE SCALE GENOMIC DNA]</scope>
</reference>
<keyword evidence="3" id="KW-1185">Reference proteome</keyword>
<sequence>MDISDDFKLGDLLPQETELINSENHLSKMADNMSKSKELPNWTTITEVQEINKSIEEDEYGVTLVQHYKPIVNADFCAPDTLDIAGDSFSYSDPNERVKVTCNARDDTIATDVAISEVLVTDSLPEDETGTSNASSEKSDIDSVSQEIANSMMTVLLPQALPLLKTFSRKKKKSMIPSEMPLYKQQENNTSVGFGNASIVREHIENSDLEREKEGGSITCTVNDSIVSTSGITESVVPDSFDNDESRCTSINQHNLFPDTANGFEASFQLNNYGNQTLNLPGCVNAEEDSTVRPIAVRDHEIDMHSQLQMAVNEEPQEDICTTGAKLMGKTNSSIRPPAEEINVTSKQDWVGCKSMIEVPTSAAPQMRCAPFTEHILRRDFKNVCSTEQIQITSCCNVVTENKEMKDDPRSNFQGDLNLNDKPQGLLKRVACYDHPMPISMVLLNEKENEIYICVICGLLEHTESTLFVYKALKNAEKMGFPSFVGHSSIELPSYKDAFGRDIAIDSSRLQFSPDAQSLVLLNSIKTPCCREGKLQCSCPRCTSEFSEKNAVKIVQVQTGYVTIETILRTTQGVCCLLVCEPSFLLAAEEGGKLNLWVMNARWSAQKEERNLPTLDCMLPCLVELKRIPKSTILVVGHNGFGDFGLWDIDKRILVSKFSAPGTSVFHCVPAGMFRWQSKGEHNSKDLTDEIMNATKMWFSGMGENQIPPVQNKDMAVWLLISTLSDTDSQRCQSSGRGQANLARCWRLALLAKNMVIMGRTLDSGVAAVANVHGIFGRCDGLVYTWDLSTGNMLENLHHFKGTGVSCVCTSNTDSGALAIASGCQLLVYVQF</sequence>
<dbReference type="PANTHER" id="PTHR22715">
    <property type="entry name" value="TRANSFORMING GROWTH FACTOR BETA REGULATED GENE 1"/>
    <property type="match status" value="1"/>
</dbReference>
<dbReference type="GO" id="GO:0005634">
    <property type="term" value="C:nucleus"/>
    <property type="evidence" value="ECO:0007669"/>
    <property type="project" value="TreeGrafter"/>
</dbReference>
<protein>
    <submittedName>
        <fullName evidence="2">Uncharacterized protein LOC111396224 isoform X3</fullName>
    </submittedName>
</protein>
<dbReference type="Gramene" id="OE9A027751T6">
    <property type="protein sequence ID" value="OE9A027751C6"/>
    <property type="gene ID" value="OE9A027751"/>
</dbReference>
<dbReference type="SUPFAM" id="SSF50978">
    <property type="entry name" value="WD40 repeat-like"/>
    <property type="match status" value="1"/>
</dbReference>
<gene>
    <name evidence="2" type="ORF">OLEA9_A027751</name>
</gene>
<feature type="region of interest" description="Disordered" evidence="1">
    <location>
        <begin position="121"/>
        <end position="142"/>
    </location>
</feature>
<dbReference type="Gramene" id="OE9A027751T1">
    <property type="protein sequence ID" value="OE9A027751C1"/>
    <property type="gene ID" value="OE9A027751"/>
</dbReference>
<dbReference type="InterPro" id="IPR040092">
    <property type="entry name" value="TBRG1"/>
</dbReference>
<dbReference type="Proteomes" id="UP000594638">
    <property type="component" value="Unassembled WGS sequence"/>
</dbReference>